<evidence type="ECO:0000313" key="7">
    <source>
        <dbReference type="Proteomes" id="UP000054399"/>
    </source>
</evidence>
<organism evidence="6 7">
    <name type="scientific">Cryptococcus tetragattii IND107</name>
    <dbReference type="NCBI Taxonomy" id="1296105"/>
    <lineage>
        <taxon>Eukaryota</taxon>
        <taxon>Fungi</taxon>
        <taxon>Dikarya</taxon>
        <taxon>Basidiomycota</taxon>
        <taxon>Agaricomycotina</taxon>
        <taxon>Tremellomycetes</taxon>
        <taxon>Tremellales</taxon>
        <taxon>Cryptococcaceae</taxon>
        <taxon>Cryptococcus</taxon>
        <taxon>Cryptococcus gattii species complex</taxon>
    </lineage>
</organism>
<reference evidence="7" key="1">
    <citation type="submission" date="2015-01" db="EMBL/GenBank/DDBJ databases">
        <title>The Genome Sequence of Cryptococcus gattii MMRL2647.</title>
        <authorList>
            <consortium name="The Broad Institute Genomics Platform"/>
            <person name="Cuomo C."/>
            <person name="Litvintseva A."/>
            <person name="Chen Y."/>
            <person name="Heitman J."/>
            <person name="Sun S."/>
            <person name="Springer D."/>
            <person name="Dromer F."/>
            <person name="Young S."/>
            <person name="Zeng Q."/>
            <person name="Gargeya S."/>
            <person name="Abouelleil A."/>
            <person name="Alvarado L."/>
            <person name="Chapman S.B."/>
            <person name="Gainer-Dewar J."/>
            <person name="Goldberg J."/>
            <person name="Griggs A."/>
            <person name="Gujja S."/>
            <person name="Hansen M."/>
            <person name="Howarth C."/>
            <person name="Imamovic A."/>
            <person name="Larimer J."/>
            <person name="Murphy C."/>
            <person name="Naylor J."/>
            <person name="Pearson M."/>
            <person name="Priest M."/>
            <person name="Roberts A."/>
            <person name="Saif S."/>
            <person name="Shea T."/>
            <person name="Sykes S."/>
            <person name="Wortman J."/>
            <person name="Nusbaum C."/>
            <person name="Birren B."/>
        </authorList>
    </citation>
    <scope>NUCLEOTIDE SEQUENCE [LARGE SCALE GENOMIC DNA]</scope>
    <source>
        <strain evidence="7">IND107</strain>
    </source>
</reference>
<dbReference type="RefSeq" id="XP_066613744.1">
    <property type="nucleotide sequence ID" value="XM_066758342.1"/>
</dbReference>
<reference evidence="6 7" key="2">
    <citation type="submission" date="2024-01" db="EMBL/GenBank/DDBJ databases">
        <title>Comparative genomics of Cryptococcus and Kwoniella reveals pathogenesis evolution and contrasting modes of karyotype evolution via chromosome fusion or intercentromeric recombination.</title>
        <authorList>
            <person name="Coelho M.A."/>
            <person name="David-Palma M."/>
            <person name="Shea T."/>
            <person name="Bowers K."/>
            <person name="Mcginley-Smith S."/>
            <person name="Mohammad A.W."/>
            <person name="Gnirke A."/>
            <person name="Yurkov A.M."/>
            <person name="Nowrousian M."/>
            <person name="Sun S."/>
            <person name="Cuomo C.A."/>
            <person name="Heitman J."/>
        </authorList>
    </citation>
    <scope>NUCLEOTIDE SEQUENCE [LARGE SCALE GENOMIC DNA]</scope>
    <source>
        <strain evidence="6 7">IND107</strain>
    </source>
</reference>
<feature type="region of interest" description="Disordered" evidence="2">
    <location>
        <begin position="626"/>
        <end position="667"/>
    </location>
</feature>
<keyword evidence="3" id="KW-1133">Transmembrane helix</keyword>
<sequence length="918" mass="102279">MASTPGEATPLLTSAVGLSAKVLSETKVYPLIHLIRVDIMSHIDAPLTHDQLLAPDSTYTIVRPLTEKYLALQNQAIVFCLLLNKVQFSRESTQLSIATLSLTRATLCEILASRVLRGWSERSLPLATVLLTPWALFQGASQEVIDRAREEGDDELLKQGGTALGMAIISTSKRFIRSPSCQKVIEGIWSGRIIYTALNAHAFIADNYKKKPIQMYNPHKAPFLDHYRLKVPRYRSMLEYVNFLVLFILYVIAIEGLVESHINGREWAFIIYAMAFSLDKLAAIREHGLKVFSSSLVNGFDLVFMIIYAVYLGARSYGTRYHNEYALGLGADCLAIGAVLIFPRLAFVTLANNLMVLSIRSMLTEFFFLMGVGIFCFLGFVYALFTLGQGKFELSQIAWWLLEVYFGLDASGFEHAYLFHPFLGPLLMVFYALLSNTLLLTVLVAILGNTFATINADAAAESMFRKAVSTLEGVKADAVFSYQLPFNLVAVIMMWPMRYVLSARWFHKVNVFMIRVTSVHVLLLIALYERQSYQDQGLMEQLGDFAERYVGSLPRRLKAAAGFDNFASRSDIEAVFEIEREVGAFYAGWDDEGDESEVILPPAFDDDSPSMDIEAEMPGQGITAFDSTTAIPKKRSSPPFTASPSRLEQQMDGPRPRRNSMPSPHRSYIRNSYQVPIHRRNSSIHGPSPLAQLFVRGLESEPWGQRRASMAGPIGTGPQLAAFPMPGLPSKPRQSNLRPESFSESSKKEQGRHQHTPTNSLSRPNKSHIISPSITPVTEGKTVSFSSDLKDSEDDPVSDPSSSTFGRKERNFAIGRGGMPIGNGEESKPSLPSDKTARFPTAFRGAQSSLGTVHGSRPHTPNSQATDVAKASQVEILALVKPEDEALKQNMKEKLEEMDRRQRRIEQLLERLLGRFEK</sequence>
<dbReference type="EMBL" id="ATAM02000006">
    <property type="protein sequence ID" value="KAL0247783.1"/>
    <property type="molecule type" value="Genomic_DNA"/>
</dbReference>
<keyword evidence="7" id="KW-1185">Reference proteome</keyword>
<evidence type="ECO:0000259" key="5">
    <source>
        <dbReference type="Pfam" id="PF23317"/>
    </source>
</evidence>
<comment type="caution">
    <text evidence="6">The sequence shown here is derived from an EMBL/GenBank/DDBJ whole genome shotgun (WGS) entry which is preliminary data.</text>
</comment>
<feature type="region of interest" description="Disordered" evidence="2">
    <location>
        <begin position="704"/>
        <end position="868"/>
    </location>
</feature>
<feature type="compositionally biased region" description="Polar residues" evidence="2">
    <location>
        <begin position="756"/>
        <end position="787"/>
    </location>
</feature>
<feature type="transmembrane region" description="Helical" evidence="3">
    <location>
        <begin position="296"/>
        <end position="314"/>
    </location>
</feature>
<dbReference type="GeneID" id="91990717"/>
<feature type="transmembrane region" description="Helical" evidence="3">
    <location>
        <begin position="237"/>
        <end position="255"/>
    </location>
</feature>
<keyword evidence="3" id="KW-0472">Membrane</keyword>
<dbReference type="InterPro" id="IPR056336">
    <property type="entry name" value="YVC1_C"/>
</dbReference>
<feature type="transmembrane region" description="Helical" evidence="3">
    <location>
        <begin position="479"/>
        <end position="497"/>
    </location>
</feature>
<dbReference type="PANTHER" id="PTHR35859">
    <property type="entry name" value="NONSELECTIVE CATION CHANNEL PROTEIN"/>
    <property type="match status" value="1"/>
</dbReference>
<feature type="transmembrane region" description="Helical" evidence="3">
    <location>
        <begin position="509"/>
        <end position="528"/>
    </location>
</feature>
<evidence type="ECO:0000259" key="4">
    <source>
        <dbReference type="Pfam" id="PF23190"/>
    </source>
</evidence>
<protein>
    <recommendedName>
        <fullName evidence="8">Calcium channel YVC1</fullName>
    </recommendedName>
</protein>
<keyword evidence="3" id="KW-0812">Transmembrane</keyword>
<evidence type="ECO:0000313" key="6">
    <source>
        <dbReference type="EMBL" id="KAL0247783.1"/>
    </source>
</evidence>
<dbReference type="InterPro" id="IPR056337">
    <property type="entry name" value="LHD_YVC1"/>
</dbReference>
<feature type="compositionally biased region" description="Polar residues" evidence="2">
    <location>
        <begin position="732"/>
        <end position="744"/>
    </location>
</feature>
<evidence type="ECO:0008006" key="8">
    <source>
        <dbReference type="Google" id="ProtNLM"/>
    </source>
</evidence>
<evidence type="ECO:0000256" key="2">
    <source>
        <dbReference type="SAM" id="MobiDB-lite"/>
    </source>
</evidence>
<feature type="compositionally biased region" description="Polar residues" evidence="2">
    <location>
        <begin position="638"/>
        <end position="648"/>
    </location>
</feature>
<evidence type="ECO:0000256" key="3">
    <source>
        <dbReference type="SAM" id="Phobius"/>
    </source>
</evidence>
<dbReference type="Pfam" id="PF23190">
    <property type="entry name" value="LHD_TRPY1"/>
    <property type="match status" value="1"/>
</dbReference>
<accession>A0ABR3BRG3</accession>
<dbReference type="Proteomes" id="UP000054399">
    <property type="component" value="Unassembled WGS sequence"/>
</dbReference>
<dbReference type="InterPro" id="IPR052971">
    <property type="entry name" value="TRP_calcium_channel"/>
</dbReference>
<feature type="domain" description="YVC1 N-terminal linker helical" evidence="4">
    <location>
        <begin position="30"/>
        <end position="211"/>
    </location>
</feature>
<keyword evidence="1" id="KW-0175">Coiled coil</keyword>
<feature type="transmembrane region" description="Helical" evidence="3">
    <location>
        <begin position="366"/>
        <end position="385"/>
    </location>
</feature>
<dbReference type="PANTHER" id="PTHR35859:SF1">
    <property type="entry name" value="NONSELECTIVE CATION CHANNEL PROTEIN"/>
    <property type="match status" value="1"/>
</dbReference>
<feature type="coiled-coil region" evidence="1">
    <location>
        <begin position="884"/>
        <end position="915"/>
    </location>
</feature>
<name>A0ABR3BRG3_9TREE</name>
<gene>
    <name evidence="6" type="ORF">I308_103861</name>
</gene>
<feature type="transmembrane region" description="Helical" evidence="3">
    <location>
        <begin position="334"/>
        <end position="354"/>
    </location>
</feature>
<feature type="transmembrane region" description="Helical" evidence="3">
    <location>
        <begin position="267"/>
        <end position="284"/>
    </location>
</feature>
<evidence type="ECO:0000256" key="1">
    <source>
        <dbReference type="SAM" id="Coils"/>
    </source>
</evidence>
<dbReference type="Pfam" id="PF23317">
    <property type="entry name" value="YVC1_C"/>
    <property type="match status" value="1"/>
</dbReference>
<proteinExistence type="predicted"/>
<feature type="domain" description="Calcium channel YVC1-like C-terminal transmembrane" evidence="5">
    <location>
        <begin position="243"/>
        <end position="534"/>
    </location>
</feature>